<keyword evidence="12" id="KW-0245">EGF-like domain</keyword>
<feature type="domain" description="EGF-like" evidence="17">
    <location>
        <begin position="198"/>
        <end position="235"/>
    </location>
</feature>
<evidence type="ECO:0000256" key="9">
    <source>
        <dbReference type="ARBA" id="ARBA00023157"/>
    </source>
</evidence>
<feature type="domain" description="EGF-like" evidence="17">
    <location>
        <begin position="643"/>
        <end position="680"/>
    </location>
</feature>
<dbReference type="Gene3D" id="2.10.25.10">
    <property type="entry name" value="Laminin"/>
    <property type="match status" value="3"/>
</dbReference>
<feature type="domain" description="Laminin G" evidence="16">
    <location>
        <begin position="685"/>
        <end position="857"/>
    </location>
</feature>
<name>A0ABM4T1U8_BOSIN</name>
<comment type="subcellular location">
    <subcellularLocation>
        <location evidence="11">Presynaptic cell membrane</location>
        <topology evidence="11">Single-pass type I membrane protein</topology>
    </subcellularLocation>
</comment>
<feature type="transmembrane region" description="Helical" evidence="14">
    <location>
        <begin position="1569"/>
        <end position="1589"/>
    </location>
</feature>
<keyword evidence="2 14" id="KW-0812">Transmembrane</keyword>
<dbReference type="SMART" id="SM00282">
    <property type="entry name" value="LamG"/>
    <property type="match status" value="6"/>
</dbReference>
<feature type="chain" id="PRO_5045671015" evidence="15">
    <location>
        <begin position="28"/>
        <end position="1642"/>
    </location>
</feature>
<evidence type="ECO:0000256" key="8">
    <source>
        <dbReference type="ARBA" id="ARBA00023136"/>
    </source>
</evidence>
<feature type="region of interest" description="Disordered" evidence="13">
    <location>
        <begin position="1610"/>
        <end position="1642"/>
    </location>
</feature>
<feature type="domain" description="Laminin G" evidence="16">
    <location>
        <begin position="447"/>
        <end position="639"/>
    </location>
</feature>
<reference evidence="19" key="1">
    <citation type="submission" date="2025-08" db="UniProtKB">
        <authorList>
            <consortium name="RefSeq"/>
        </authorList>
    </citation>
    <scope>IDENTIFICATION</scope>
    <source>
        <tissue evidence="19">Blood</tissue>
    </source>
</reference>
<dbReference type="Pfam" id="PF01034">
    <property type="entry name" value="Syndecan"/>
    <property type="match status" value="1"/>
</dbReference>
<dbReference type="SUPFAM" id="SSF49899">
    <property type="entry name" value="Concanavalin A-like lectins/glucanases"/>
    <property type="match status" value="6"/>
</dbReference>
<protein>
    <submittedName>
        <fullName evidence="19">Neurexin 3 isoform X4</fullName>
    </submittedName>
</protein>
<keyword evidence="8 14" id="KW-0472">Membrane</keyword>
<dbReference type="PROSITE" id="PS50025">
    <property type="entry name" value="LAM_G_DOMAIN"/>
    <property type="match status" value="6"/>
</dbReference>
<evidence type="ECO:0000256" key="3">
    <source>
        <dbReference type="ARBA" id="ARBA00022729"/>
    </source>
</evidence>
<keyword evidence="7 14" id="KW-1133">Transmembrane helix</keyword>
<evidence type="ECO:0000256" key="12">
    <source>
        <dbReference type="PROSITE-ProRule" id="PRU00076"/>
    </source>
</evidence>
<evidence type="ECO:0000256" key="15">
    <source>
        <dbReference type="SAM" id="SignalP"/>
    </source>
</evidence>
<sequence>MSFTMHSVFFTLKVSLLLGSLLGLCLGLEFMGLPNQWARYLRWDASTRSDLSFQFKTNVSAGLLLYLDDGGVCDFLCLSLVDGRVQLRLSMDCAETAVLSGKRVNDSSWHFVMVSRDRLRTVLVLDGEGRSAELQPQRPYMDVVSDLFLGGVPADIRPSALTLDGVQAMPSFKGLISDLKYGNSEPRLLGSQGVQLDAEGPCGERPCENGGICFLLDGHPTCDCSTTGYGGKLCSEDVSQGPGLSHLMMSEQAREENVATFRGSEYLCYDLSQNPIQSSSDEITLSFKTWQRNGLILHTGKSADYVNLALKDGAVSLVINLGSGAFEAIVEPVNGKFNDNAWHDVKVTRNLRQVTISVDGILTTTGYTQEDYTMLGSDDFFYVGGSPSTADLPGSPVSNNFMGCLKEVVYKNNDIRLELSRLARIGDTKMKIYGEVVFKCENVATLDPINFETPEAYISLPKWNTKRMGSISFDFRTTEPNGLILFTHGKPQERKDARSQKNTKVDFFAVELLDGNLYLLLDMGSGTIKVKATQKKANDGEWYHVDIQRDGRSGTISVNSRRTPFTASGESEILDLEGDMYLGGLPENRAGLILPTELWTAMLNYGYVGCIRDLFIDGRSKNIRQLAEMQNAAGVKSSCSRMSAKQCDSYPCKNNAVCKDGWNRFICDCTGTGYWGRTCEREASILSYDGSMYMKIIMPMVMHTEAEDVSFRFMSQRAYGLLVATTSRDSADTLRLELDGGRVKLMVNLDCIRINCNSSKGPETLYAGQKLNDNEWHTVRVVRRGKSLKLTVDDDVAEGTMVGDHTRLEFHNIETGIMTEKRYISVVPSSFIGHLQSLMFNGLLYIDLCKNGDIDYCELKARFGLRNIIADPVTFKTKSSYLSLATLQAYTSMHLFFQFKTTSADGFILFNSGDGNDFIAVELVKGYIHYVFDLGNGPNVIKGNSDRPLNDNQWHNVVITRDNSNTHSLKVDTKVVTQVINGAKNLDLKGDLYMAGLAQGMYSNLPKLVASRDGFQGCLASVDLNGRLPDLINDALHRSGQIERGCEGPSTTCQEDSCANQGVCMQQWEGFTCDCSMTSYSGNQCNDPGATYIFGKSGGLILYTWPANDRPSTRSDRLAVGFSTTVKDGILVRIDSAPGLGDFLQLHIEQGKIGVVFNIGTVDISIKEERTPVNDGKYHVVRFTRNGGNATLQVDNWPVNEHYPTGRQLTIFNTQAQIAIGGKDKGRLFQGQLSGLYYDGLKVLNMAAENNPNIKINGSVRLVGEVPSILGTTQTTSMPPEMSTTVMETTTTMATTTTRKNRSTASIQPTSDDLVSSAECSSDDEDFVECEPSTGGELVIPLLVEDPLATPPIATRAPSITLPPTFRPLLTIIETTKDSLSMTSEAGLPCLSDQGSDGCDDDGLVISGYGSGETFDSNLPPTDDEDFYTTFSLVTDKSLSTSIFEGGYKAHAPKWESKDFRPNKASETSRTTTTSLSPELIRFTASSSSGMVPKLPAGKMNNRELKPQPDLVLLPLPTAYELDSTKLKSPLITSPMFRNVPTANPTEPGVRRVPGASEVIRESSSTTGMVVGIVAAAALCILILLYAMYKYRNRDEGSYQVDETRNYISNSAQSNGTLLKEKPPSSKGGHKKQKNKDKEYYV</sequence>
<evidence type="ECO:0000256" key="6">
    <source>
        <dbReference type="ARBA" id="ARBA00022974"/>
    </source>
</evidence>
<keyword evidence="5" id="KW-0130">Cell adhesion</keyword>
<accession>A0ABM4T1U8</accession>
<comment type="similarity">
    <text evidence="1">Belongs to the neurexin family.</text>
</comment>
<dbReference type="RefSeq" id="XP_070654033.1">
    <property type="nucleotide sequence ID" value="XM_070797932.1"/>
</dbReference>
<dbReference type="Pfam" id="PF02210">
    <property type="entry name" value="Laminin_G_2"/>
    <property type="match status" value="6"/>
</dbReference>
<proteinExistence type="inferred from homology"/>
<keyword evidence="10" id="KW-0357">Heparan sulfate</keyword>
<feature type="region of interest" description="Disordered" evidence="13">
    <location>
        <begin position="1294"/>
        <end position="1315"/>
    </location>
</feature>
<feature type="domain" description="Laminin G" evidence="16">
    <location>
        <begin position="27"/>
        <end position="202"/>
    </location>
</feature>
<dbReference type="Proteomes" id="UP001652663">
    <property type="component" value="Chromosome 10"/>
</dbReference>
<dbReference type="GeneID" id="109565390"/>
<evidence type="ECO:0000256" key="2">
    <source>
        <dbReference type="ARBA" id="ARBA00022692"/>
    </source>
</evidence>
<keyword evidence="6" id="KW-0654">Proteoglycan</keyword>
<dbReference type="SMART" id="SM00181">
    <property type="entry name" value="EGF"/>
    <property type="match status" value="3"/>
</dbReference>
<dbReference type="InterPro" id="IPR027789">
    <property type="entry name" value="Syndecan/Neurexin_dom"/>
</dbReference>
<dbReference type="InterPro" id="IPR013320">
    <property type="entry name" value="ConA-like_dom_sf"/>
</dbReference>
<feature type="domain" description="Laminin G" evidence="16">
    <location>
        <begin position="1090"/>
        <end position="1260"/>
    </location>
</feature>
<dbReference type="CDD" id="cd00054">
    <property type="entry name" value="EGF_CA"/>
    <property type="match status" value="2"/>
</dbReference>
<dbReference type="InterPro" id="IPR000742">
    <property type="entry name" value="EGF"/>
</dbReference>
<evidence type="ECO:0000256" key="5">
    <source>
        <dbReference type="ARBA" id="ARBA00022889"/>
    </source>
</evidence>
<evidence type="ECO:0000259" key="17">
    <source>
        <dbReference type="PROSITE" id="PS50026"/>
    </source>
</evidence>
<evidence type="ECO:0000256" key="1">
    <source>
        <dbReference type="ARBA" id="ARBA00010241"/>
    </source>
</evidence>
<dbReference type="CDD" id="cd00110">
    <property type="entry name" value="LamG"/>
    <property type="match status" value="6"/>
</dbReference>
<keyword evidence="18" id="KW-1185">Reference proteome</keyword>
<feature type="domain" description="EGF-like" evidence="17">
    <location>
        <begin position="1049"/>
        <end position="1086"/>
    </location>
</feature>
<keyword evidence="6" id="KW-0325">Glycoprotein</keyword>
<evidence type="ECO:0000256" key="14">
    <source>
        <dbReference type="SAM" id="Phobius"/>
    </source>
</evidence>
<evidence type="ECO:0000256" key="4">
    <source>
        <dbReference type="ARBA" id="ARBA00022737"/>
    </source>
</evidence>
<evidence type="ECO:0000313" key="19">
    <source>
        <dbReference type="RefSeq" id="XP_070654033.1"/>
    </source>
</evidence>
<dbReference type="InterPro" id="IPR000152">
    <property type="entry name" value="EGF-type_Asp/Asn_hydroxyl_site"/>
</dbReference>
<feature type="domain" description="Laminin G" evidence="16">
    <location>
        <begin position="258"/>
        <end position="440"/>
    </location>
</feature>
<evidence type="ECO:0000256" key="10">
    <source>
        <dbReference type="ARBA" id="ARBA00023207"/>
    </source>
</evidence>
<dbReference type="PROSITE" id="PS00010">
    <property type="entry name" value="ASX_HYDROXYL"/>
    <property type="match status" value="1"/>
</dbReference>
<feature type="signal peptide" evidence="15">
    <location>
        <begin position="1"/>
        <end position="27"/>
    </location>
</feature>
<feature type="domain" description="Laminin G" evidence="16">
    <location>
        <begin position="871"/>
        <end position="1046"/>
    </location>
</feature>
<evidence type="ECO:0000256" key="13">
    <source>
        <dbReference type="SAM" id="MobiDB-lite"/>
    </source>
</evidence>
<dbReference type="SMART" id="SM00294">
    <property type="entry name" value="4.1m"/>
    <property type="match status" value="1"/>
</dbReference>
<feature type="compositionally biased region" description="Polar residues" evidence="13">
    <location>
        <begin position="1303"/>
        <end position="1315"/>
    </location>
</feature>
<evidence type="ECO:0000256" key="11">
    <source>
        <dbReference type="ARBA" id="ARBA00035005"/>
    </source>
</evidence>
<dbReference type="Gene3D" id="2.60.120.200">
    <property type="match status" value="6"/>
</dbReference>
<gene>
    <name evidence="19" type="primary">NRXN3</name>
</gene>
<dbReference type="InterPro" id="IPR001791">
    <property type="entry name" value="Laminin_G"/>
</dbReference>
<comment type="caution">
    <text evidence="12">Lacks conserved residue(s) required for the propagation of feature annotation.</text>
</comment>
<keyword evidence="3 15" id="KW-0732">Signal</keyword>
<dbReference type="InterPro" id="IPR003585">
    <property type="entry name" value="Neurexin-like"/>
</dbReference>
<dbReference type="InterPro" id="IPR050372">
    <property type="entry name" value="Neurexin-related_CASP"/>
</dbReference>
<keyword evidence="4" id="KW-0677">Repeat</keyword>
<dbReference type="PROSITE" id="PS50026">
    <property type="entry name" value="EGF_3"/>
    <property type="match status" value="3"/>
</dbReference>
<evidence type="ECO:0000313" key="18">
    <source>
        <dbReference type="Proteomes" id="UP001652663"/>
    </source>
</evidence>
<evidence type="ECO:0000259" key="16">
    <source>
        <dbReference type="PROSITE" id="PS50025"/>
    </source>
</evidence>
<keyword evidence="9" id="KW-1015">Disulfide bond</keyword>
<dbReference type="PANTHER" id="PTHR15036:SF57">
    <property type="entry name" value="NEUREXIN-3"/>
    <property type="match status" value="1"/>
</dbReference>
<organism evidence="18 19">
    <name type="scientific">Bos indicus</name>
    <name type="common">Zebu</name>
    <dbReference type="NCBI Taxonomy" id="9915"/>
    <lineage>
        <taxon>Eukaryota</taxon>
        <taxon>Metazoa</taxon>
        <taxon>Chordata</taxon>
        <taxon>Craniata</taxon>
        <taxon>Vertebrata</taxon>
        <taxon>Euteleostomi</taxon>
        <taxon>Mammalia</taxon>
        <taxon>Eutheria</taxon>
        <taxon>Laurasiatheria</taxon>
        <taxon>Artiodactyla</taxon>
        <taxon>Ruminantia</taxon>
        <taxon>Pecora</taxon>
        <taxon>Bovidae</taxon>
        <taxon>Bovinae</taxon>
        <taxon>Bos</taxon>
    </lineage>
</organism>
<dbReference type="PANTHER" id="PTHR15036">
    <property type="entry name" value="PIKACHURIN-LIKE PROTEIN"/>
    <property type="match status" value="1"/>
</dbReference>
<evidence type="ECO:0000256" key="7">
    <source>
        <dbReference type="ARBA" id="ARBA00022989"/>
    </source>
</evidence>